<keyword evidence="4" id="KW-0028">Amino-acid biosynthesis</keyword>
<dbReference type="Proteomes" id="UP001597252">
    <property type="component" value="Unassembled WGS sequence"/>
</dbReference>
<evidence type="ECO:0000256" key="5">
    <source>
        <dbReference type="ARBA" id="ARBA00022898"/>
    </source>
</evidence>
<keyword evidence="5 8" id="KW-0663">Pyridoxal phosphate</keyword>
<keyword evidence="10" id="KW-1185">Reference proteome</keyword>
<dbReference type="Pfam" id="PF01053">
    <property type="entry name" value="Cys_Met_Meta_PP"/>
    <property type="match status" value="1"/>
</dbReference>
<dbReference type="Gene3D" id="3.90.1150.10">
    <property type="entry name" value="Aspartate Aminotransferase, domain 1"/>
    <property type="match status" value="1"/>
</dbReference>
<sequence>MTEFNTRLIHGEAINDNSTGAIYTPVYTSTTFAFPTADSSPRWDYTRSGNPTRDYLEKQVAALEGGEAAFAFASGLAAIHGVFSLFAPGDHVIVGDTVYGGTWRLLNSYFATHGLTITAVDTRDLDAIAAAITPQTKAIYFETFTNPLLHVTSVKKVAALAKKHHLLTIVDNTFLTPYLQQPLALGADIVLHSATKYLNGHSDVLAGIVVAKTPALAQRVYFAQNALGGVLSPRDADLVRRGIETLSVRMDREQANAQFLAEFFNDSDAADTVFYPGLPGTDDYQIAQAETNGAGAVFAVYLNQAYDAETFVNHLQLFKLAVSLGSVSSLAELPYLMTHAELPVADRLATGITPQLVRFAIGLEDQKDLLADIQQALAAAKQ</sequence>
<evidence type="ECO:0000313" key="10">
    <source>
        <dbReference type="Proteomes" id="UP001597252"/>
    </source>
</evidence>
<dbReference type="InterPro" id="IPR015422">
    <property type="entry name" value="PyrdxlP-dep_Trfase_small"/>
</dbReference>
<organism evidence="9 10">
    <name type="scientific">Lacticaseibacillus baoqingensis</name>
    <dbReference type="NCBI Taxonomy" id="2486013"/>
    <lineage>
        <taxon>Bacteria</taxon>
        <taxon>Bacillati</taxon>
        <taxon>Bacillota</taxon>
        <taxon>Bacilli</taxon>
        <taxon>Lactobacillales</taxon>
        <taxon>Lactobacillaceae</taxon>
        <taxon>Lacticaseibacillus</taxon>
    </lineage>
</organism>
<evidence type="ECO:0000313" key="9">
    <source>
        <dbReference type="EMBL" id="MFD1484420.1"/>
    </source>
</evidence>
<accession>A0ABW4E783</accession>
<keyword evidence="6" id="KW-0486">Methionine biosynthesis</keyword>
<dbReference type="InterPro" id="IPR000277">
    <property type="entry name" value="Cys/Met-Metab_PyrdxlP-dep_enz"/>
</dbReference>
<dbReference type="CDD" id="cd00614">
    <property type="entry name" value="CGS_like"/>
    <property type="match status" value="1"/>
</dbReference>
<reference evidence="10" key="1">
    <citation type="journal article" date="2019" name="Int. J. Syst. Evol. Microbiol.">
        <title>The Global Catalogue of Microorganisms (GCM) 10K type strain sequencing project: providing services to taxonomists for standard genome sequencing and annotation.</title>
        <authorList>
            <consortium name="The Broad Institute Genomics Platform"/>
            <consortium name="The Broad Institute Genome Sequencing Center for Infectious Disease"/>
            <person name="Wu L."/>
            <person name="Ma J."/>
        </authorList>
    </citation>
    <scope>NUCLEOTIDE SEQUENCE [LARGE SCALE GENOMIC DNA]</scope>
    <source>
        <strain evidence="10">CCM 8903</strain>
    </source>
</reference>
<evidence type="ECO:0000256" key="2">
    <source>
        <dbReference type="ARBA" id="ARBA00009077"/>
    </source>
</evidence>
<comment type="cofactor">
    <cofactor evidence="1 8">
        <name>pyridoxal 5'-phosphate</name>
        <dbReference type="ChEBI" id="CHEBI:597326"/>
    </cofactor>
</comment>
<evidence type="ECO:0000256" key="1">
    <source>
        <dbReference type="ARBA" id="ARBA00001933"/>
    </source>
</evidence>
<evidence type="ECO:0000256" key="6">
    <source>
        <dbReference type="ARBA" id="ARBA00023167"/>
    </source>
</evidence>
<proteinExistence type="inferred from homology"/>
<dbReference type="SUPFAM" id="SSF53383">
    <property type="entry name" value="PLP-dependent transferases"/>
    <property type="match status" value="1"/>
</dbReference>
<dbReference type="PIRSF" id="PIRSF001434">
    <property type="entry name" value="CGS"/>
    <property type="match status" value="1"/>
</dbReference>
<dbReference type="Gene3D" id="3.40.640.10">
    <property type="entry name" value="Type I PLP-dependent aspartate aminotransferase-like (Major domain)"/>
    <property type="match status" value="1"/>
</dbReference>
<keyword evidence="7" id="KW-0456">Lyase</keyword>
<dbReference type="InterPro" id="IPR015424">
    <property type="entry name" value="PyrdxlP-dep_Trfase"/>
</dbReference>
<dbReference type="EC" id="4.4.1.13" evidence="3"/>
<dbReference type="InterPro" id="IPR015421">
    <property type="entry name" value="PyrdxlP-dep_Trfase_major"/>
</dbReference>
<gene>
    <name evidence="9" type="ORF">ACFQ5J_04130</name>
</gene>
<dbReference type="RefSeq" id="WP_125753362.1">
    <property type="nucleotide sequence ID" value="NZ_JBHTON010000008.1"/>
</dbReference>
<protein>
    <recommendedName>
        <fullName evidence="3">cysteine-S-conjugate beta-lyase</fullName>
        <ecNumber evidence="3">4.4.1.13</ecNumber>
    </recommendedName>
</protein>
<dbReference type="PANTHER" id="PTHR11808">
    <property type="entry name" value="TRANS-SULFURATION ENZYME FAMILY MEMBER"/>
    <property type="match status" value="1"/>
</dbReference>
<evidence type="ECO:0000256" key="3">
    <source>
        <dbReference type="ARBA" id="ARBA00012224"/>
    </source>
</evidence>
<evidence type="ECO:0000256" key="7">
    <source>
        <dbReference type="ARBA" id="ARBA00023239"/>
    </source>
</evidence>
<name>A0ABW4E783_9LACO</name>
<dbReference type="PROSITE" id="PS00868">
    <property type="entry name" value="CYS_MET_METAB_PP"/>
    <property type="match status" value="1"/>
</dbReference>
<dbReference type="EMBL" id="JBHTON010000008">
    <property type="protein sequence ID" value="MFD1484420.1"/>
    <property type="molecule type" value="Genomic_DNA"/>
</dbReference>
<dbReference type="PANTHER" id="PTHR11808:SF50">
    <property type="entry name" value="CYSTATHIONINE BETA-LYASE"/>
    <property type="match status" value="1"/>
</dbReference>
<comment type="caution">
    <text evidence="9">The sequence shown here is derived from an EMBL/GenBank/DDBJ whole genome shotgun (WGS) entry which is preliminary data.</text>
</comment>
<comment type="similarity">
    <text evidence="2 8">Belongs to the trans-sulfuration enzymes family.</text>
</comment>
<evidence type="ECO:0000256" key="4">
    <source>
        <dbReference type="ARBA" id="ARBA00022605"/>
    </source>
</evidence>
<evidence type="ECO:0000256" key="8">
    <source>
        <dbReference type="RuleBase" id="RU362118"/>
    </source>
</evidence>
<dbReference type="InterPro" id="IPR054542">
    <property type="entry name" value="Cys_met_metab_PP"/>
</dbReference>